<feature type="chain" id="PRO_5017436052" evidence="1">
    <location>
        <begin position="24"/>
        <end position="394"/>
    </location>
</feature>
<comment type="caution">
    <text evidence="2">The sequence shown here is derived from an EMBL/GenBank/DDBJ whole genome shotgun (WGS) entry which is preliminary data.</text>
</comment>
<gene>
    <name evidence="2" type="ORF">CJP74_07945</name>
</gene>
<name>A0A3A1Y159_9GAMM</name>
<accession>A0A3A1Y159</accession>
<sequence length="394" mass="45539">MKKLSKIKPILLSLLLVSTSSQAYNLFSLTKDSYTFNLDLLGNVYIENYKGNINNGEAYHNFRFRDYSLTLNPALDFNNYNLTVGAKIGYMRKHNRLVEFEEETKDKGVHKANIYLLSDYGNLVLGRYKIIDGPFPIYMALGARVETEVLNLNSFGVFRMGVNFGRARLLIDDNSSQFKSSSFDLTYNLSDTFTSRTAFIAGNLDKNKAQSWRNLEIDEDRTLNLSGEPRVLALSFENKLELSKFKVTYDLFAYRLQNTTKVMNQGVYTINNTLYDLMGFVDDFYYAESTSLFTRLAVSYKVTNYLELGVAYNREYYNETTSSYPLGFRVQRKCPAVFLKVKPLIAYDNKLLQDAEVFVEYGRGKQTEDILFTSDRYVLKDDYKYFTLALNIKF</sequence>
<proteinExistence type="predicted"/>
<dbReference type="Proteomes" id="UP000266258">
    <property type="component" value="Unassembled WGS sequence"/>
</dbReference>
<dbReference type="RefSeq" id="WP_119498000.1">
    <property type="nucleotide sequence ID" value="NZ_NRJH01000097.1"/>
</dbReference>
<dbReference type="EMBL" id="NRJH01000097">
    <property type="protein sequence ID" value="RIY31170.1"/>
    <property type="molecule type" value="Genomic_DNA"/>
</dbReference>
<reference evidence="2 3" key="1">
    <citation type="submission" date="2017-08" db="EMBL/GenBank/DDBJ databases">
        <title>Reclassification of Bisgaard taxon 37 and 44.</title>
        <authorList>
            <person name="Christensen H."/>
        </authorList>
    </citation>
    <scope>NUCLEOTIDE SEQUENCE [LARGE SCALE GENOMIC DNA]</scope>
    <source>
        <strain evidence="2 3">B96_4</strain>
    </source>
</reference>
<evidence type="ECO:0000313" key="2">
    <source>
        <dbReference type="EMBL" id="RIY31170.1"/>
    </source>
</evidence>
<dbReference type="AlphaFoldDB" id="A0A3A1Y159"/>
<evidence type="ECO:0000313" key="3">
    <source>
        <dbReference type="Proteomes" id="UP000266258"/>
    </source>
</evidence>
<keyword evidence="1" id="KW-0732">Signal</keyword>
<keyword evidence="3" id="KW-1185">Reference proteome</keyword>
<organism evidence="2 3">
    <name type="scientific">Psittacicella melopsittaci</name>
    <dbReference type="NCBI Taxonomy" id="2028576"/>
    <lineage>
        <taxon>Bacteria</taxon>
        <taxon>Pseudomonadati</taxon>
        <taxon>Pseudomonadota</taxon>
        <taxon>Gammaproteobacteria</taxon>
        <taxon>Pasteurellales</taxon>
        <taxon>Psittacicellaceae</taxon>
        <taxon>Psittacicella</taxon>
    </lineage>
</organism>
<dbReference type="OrthoDB" id="9850188at2"/>
<feature type="signal peptide" evidence="1">
    <location>
        <begin position="1"/>
        <end position="23"/>
    </location>
</feature>
<protein>
    <submittedName>
        <fullName evidence="2">Uncharacterized protein</fullName>
    </submittedName>
</protein>
<evidence type="ECO:0000256" key="1">
    <source>
        <dbReference type="SAM" id="SignalP"/>
    </source>
</evidence>